<gene>
    <name evidence="3" type="ORF">ACFOJE_01885</name>
</gene>
<dbReference type="Pfam" id="PF13559">
    <property type="entry name" value="DUF4129"/>
    <property type="match status" value="1"/>
</dbReference>
<accession>A0ABV7AND5</accession>
<feature type="transmembrane region" description="Helical" evidence="1">
    <location>
        <begin position="250"/>
        <end position="268"/>
    </location>
</feature>
<dbReference type="Proteomes" id="UP001595457">
    <property type="component" value="Unassembled WGS sequence"/>
</dbReference>
<feature type="transmembrane region" description="Helical" evidence="1">
    <location>
        <begin position="152"/>
        <end position="176"/>
    </location>
</feature>
<sequence length="515" mass="58471">MRLTEASVAIRPRSPLEAMDLGVLLARSHAGLLMRAWALLTLPLFALLSLLLWDSPGWSILIFWWLKPAYERLPLHILSRALFGETPTLGQAFRALPGALRPALLASLTWHRFSPTRSFELPIVQLEGGDDRARQQRLAVLASQSGDRGAGLLTLVGMHVELALWLGLMSLLYLLVPQQAGLEFDWQKLLATSGAEWRWLEHLSNLLYALVLTLWEPVYVACGFSLYLNRRTLLEGWDIELAFRRLRQRLATAAAVVPLVLALALSPLSGETWAQVPDAAMPVPSAERQEQQSLSSETARQDVRALLAQPPFTQKETVTRWRFGNPSSKKDADSTDWLRRFDALRALWTSLRWLPDLVEILLWSGIVCLLVLLAWRYRDWLSVFAGRLPRTSRRQRPAPEVLLGLQVAPHSLPDDIAGEAERLWPEQPRQALALLYRGLLSRLLHDFRLPLKEADTEGEVLARVRQLHQTDLERFAEQLTQHWANLAYGHRLPPEQARVELCAAWRRQFGPETRA</sequence>
<proteinExistence type="predicted"/>
<organism evidence="3 4">
    <name type="scientific">Azotobacter bryophylli</name>
    <dbReference type="NCBI Taxonomy" id="1986537"/>
    <lineage>
        <taxon>Bacteria</taxon>
        <taxon>Pseudomonadati</taxon>
        <taxon>Pseudomonadota</taxon>
        <taxon>Gammaproteobacteria</taxon>
        <taxon>Pseudomonadales</taxon>
        <taxon>Pseudomonadaceae</taxon>
        <taxon>Azotobacter</taxon>
    </lineage>
</organism>
<evidence type="ECO:0000313" key="4">
    <source>
        <dbReference type="Proteomes" id="UP001595457"/>
    </source>
</evidence>
<comment type="caution">
    <text evidence="3">The sequence shown here is derived from an EMBL/GenBank/DDBJ whole genome shotgun (WGS) entry which is preliminary data.</text>
</comment>
<evidence type="ECO:0000259" key="2">
    <source>
        <dbReference type="Pfam" id="PF13559"/>
    </source>
</evidence>
<feature type="transmembrane region" description="Helical" evidence="1">
    <location>
        <begin position="206"/>
        <end position="229"/>
    </location>
</feature>
<keyword evidence="1" id="KW-1133">Transmembrane helix</keyword>
<keyword evidence="4" id="KW-1185">Reference proteome</keyword>
<dbReference type="EMBL" id="JBHRSJ010000001">
    <property type="protein sequence ID" value="MFC2970966.1"/>
    <property type="molecule type" value="Genomic_DNA"/>
</dbReference>
<evidence type="ECO:0000256" key="1">
    <source>
        <dbReference type="SAM" id="Phobius"/>
    </source>
</evidence>
<dbReference type="RefSeq" id="WP_377812537.1">
    <property type="nucleotide sequence ID" value="NZ_JBHRSJ010000001.1"/>
</dbReference>
<dbReference type="InterPro" id="IPR025403">
    <property type="entry name" value="TgpA-like_C"/>
</dbReference>
<keyword evidence="1" id="KW-0812">Transmembrane</keyword>
<name>A0ABV7AND5_9GAMM</name>
<protein>
    <submittedName>
        <fullName evidence="3">DUF4129 domain-containing protein</fullName>
    </submittedName>
</protein>
<keyword evidence="1" id="KW-0472">Membrane</keyword>
<reference evidence="4" key="1">
    <citation type="journal article" date="2019" name="Int. J. Syst. Evol. Microbiol.">
        <title>The Global Catalogue of Microorganisms (GCM) 10K type strain sequencing project: providing services to taxonomists for standard genome sequencing and annotation.</title>
        <authorList>
            <consortium name="The Broad Institute Genomics Platform"/>
            <consortium name="The Broad Institute Genome Sequencing Center for Infectious Disease"/>
            <person name="Wu L."/>
            <person name="Ma J."/>
        </authorList>
    </citation>
    <scope>NUCLEOTIDE SEQUENCE [LARGE SCALE GENOMIC DNA]</scope>
    <source>
        <strain evidence="4">KCTC 62195</strain>
    </source>
</reference>
<feature type="transmembrane region" description="Helical" evidence="1">
    <location>
        <begin position="360"/>
        <end position="377"/>
    </location>
</feature>
<feature type="domain" description="Protein-glutamine gamma-glutamyltransferase-like C-terminal" evidence="2">
    <location>
        <begin position="435"/>
        <end position="506"/>
    </location>
</feature>
<evidence type="ECO:0000313" key="3">
    <source>
        <dbReference type="EMBL" id="MFC2970966.1"/>
    </source>
</evidence>